<feature type="transmembrane region" description="Helical" evidence="7">
    <location>
        <begin position="348"/>
        <end position="369"/>
    </location>
</feature>
<organism evidence="9 10">
    <name type="scientific">Ancylobacter polymorphus</name>
    <dbReference type="NCBI Taxonomy" id="223390"/>
    <lineage>
        <taxon>Bacteria</taxon>
        <taxon>Pseudomonadati</taxon>
        <taxon>Pseudomonadota</taxon>
        <taxon>Alphaproteobacteria</taxon>
        <taxon>Hyphomicrobiales</taxon>
        <taxon>Xanthobacteraceae</taxon>
        <taxon>Ancylobacter</taxon>
    </lineage>
</organism>
<dbReference type="Gene3D" id="1.20.1250.20">
    <property type="entry name" value="MFS general substrate transporter like domains"/>
    <property type="match status" value="1"/>
</dbReference>
<gene>
    <name evidence="9" type="ORF">K9D25_07415</name>
</gene>
<name>A0A9E6ZYJ2_9HYPH</name>
<proteinExistence type="predicted"/>
<dbReference type="PROSITE" id="PS50850">
    <property type="entry name" value="MFS"/>
    <property type="match status" value="1"/>
</dbReference>
<evidence type="ECO:0000256" key="3">
    <source>
        <dbReference type="ARBA" id="ARBA00022475"/>
    </source>
</evidence>
<dbReference type="InterPro" id="IPR011701">
    <property type="entry name" value="MFS"/>
</dbReference>
<feature type="transmembrane region" description="Helical" evidence="7">
    <location>
        <begin position="214"/>
        <end position="233"/>
    </location>
</feature>
<dbReference type="InterPro" id="IPR020846">
    <property type="entry name" value="MFS_dom"/>
</dbReference>
<keyword evidence="4 7" id="KW-0812">Transmembrane</keyword>
<feature type="transmembrane region" description="Helical" evidence="7">
    <location>
        <begin position="119"/>
        <end position="141"/>
    </location>
</feature>
<feature type="transmembrane region" description="Helical" evidence="7">
    <location>
        <begin position="281"/>
        <end position="303"/>
    </location>
</feature>
<dbReference type="AlphaFoldDB" id="A0A9E6ZYJ2"/>
<feature type="transmembrane region" description="Helical" evidence="7">
    <location>
        <begin position="153"/>
        <end position="174"/>
    </location>
</feature>
<comment type="subcellular location">
    <subcellularLocation>
        <location evidence="1">Cell membrane</location>
        <topology evidence="1">Multi-pass membrane protein</topology>
    </subcellularLocation>
</comment>
<evidence type="ECO:0000259" key="8">
    <source>
        <dbReference type="PROSITE" id="PS50850"/>
    </source>
</evidence>
<feature type="transmembrane region" description="Helical" evidence="7">
    <location>
        <begin position="94"/>
        <end position="113"/>
    </location>
</feature>
<evidence type="ECO:0000256" key="5">
    <source>
        <dbReference type="ARBA" id="ARBA00022989"/>
    </source>
</evidence>
<dbReference type="SUPFAM" id="SSF103473">
    <property type="entry name" value="MFS general substrate transporter"/>
    <property type="match status" value="1"/>
</dbReference>
<evidence type="ECO:0000313" key="9">
    <source>
        <dbReference type="EMBL" id="UOK72522.1"/>
    </source>
</evidence>
<dbReference type="Pfam" id="PF07690">
    <property type="entry name" value="MFS_1"/>
    <property type="match status" value="2"/>
</dbReference>
<feature type="transmembrane region" description="Helical" evidence="7">
    <location>
        <begin position="460"/>
        <end position="483"/>
    </location>
</feature>
<dbReference type="Gene3D" id="1.20.1720.10">
    <property type="entry name" value="Multidrug resistance protein D"/>
    <property type="match status" value="1"/>
</dbReference>
<evidence type="ECO:0000256" key="6">
    <source>
        <dbReference type="ARBA" id="ARBA00023136"/>
    </source>
</evidence>
<feature type="transmembrane region" description="Helical" evidence="7">
    <location>
        <begin position="315"/>
        <end position="336"/>
    </location>
</feature>
<dbReference type="KEGG" id="apol:K9D25_07415"/>
<evidence type="ECO:0000256" key="4">
    <source>
        <dbReference type="ARBA" id="ARBA00022692"/>
    </source>
</evidence>
<protein>
    <submittedName>
        <fullName evidence="9">MFS transporter</fullName>
    </submittedName>
</protein>
<evidence type="ECO:0000256" key="2">
    <source>
        <dbReference type="ARBA" id="ARBA00022448"/>
    </source>
</evidence>
<keyword evidence="6 7" id="KW-0472">Membrane</keyword>
<accession>A0A9E6ZYJ2</accession>
<dbReference type="Proteomes" id="UP000831684">
    <property type="component" value="Chromosome"/>
</dbReference>
<evidence type="ECO:0000256" key="1">
    <source>
        <dbReference type="ARBA" id="ARBA00004651"/>
    </source>
</evidence>
<feature type="transmembrane region" description="Helical" evidence="7">
    <location>
        <begin position="381"/>
        <end position="408"/>
    </location>
</feature>
<dbReference type="GO" id="GO:0005886">
    <property type="term" value="C:plasma membrane"/>
    <property type="evidence" value="ECO:0007669"/>
    <property type="project" value="UniProtKB-SubCell"/>
</dbReference>
<feature type="transmembrane region" description="Helical" evidence="7">
    <location>
        <begin position="180"/>
        <end position="202"/>
    </location>
</feature>
<keyword evidence="5 7" id="KW-1133">Transmembrane helix</keyword>
<reference evidence="9" key="1">
    <citation type="submission" date="2021-09" db="EMBL/GenBank/DDBJ databases">
        <title>Network and meta-omics reveal the key degrader and cooperation patterns in an efficient 1,4-dioxane-degrading microbial community.</title>
        <authorList>
            <person name="Dai C."/>
        </authorList>
    </citation>
    <scope>NUCLEOTIDE SEQUENCE</scope>
    <source>
        <strain evidence="9">ZM13</strain>
    </source>
</reference>
<sequence length="497" mass="50673">MLFSPNRLLQEPAPLAWLERQSWHPWLIVGLVSIGAFVGQLDATIVQLALPALGRAFDVSLQQVSWVALSYLLAFASFLPIFGRLCEIHGRKTLYIAGYALFIVASALCALAESFGQLVAFRFLQGMGGALLGANSIAILVQAVPEAARGRALGYFAAAQAVGMSAGPALGGFIVEALGWRWIFGLTVPFGVLAILAGWLALPRGAAGGDKPAFDGGGALLIGPALILIVATLNHVSSWGLASPLTLASLLVAALLLWVLRRRETRTAAPLIDPRLFTARAFRWGALAVVLGYGLLYGVFFLMSFGLAHGYGESAGAAGLRLALVPVALGLTAPFSHDASRLLGPRRIGPAGMGLVLAGLAILGATFGLSPYHHVLDTVSFVLIGIGLGLFVAPNSHATLAAAPAGLAGAAGSLLNLMRVLGTSLGVAAGASMLAWRLAVETGSGAGTAAVATLAADGPGLLAAVRTSLPLLALMALLAAVAARKAAGGGAAEARKG</sequence>
<dbReference type="PANTHER" id="PTHR42718:SF46">
    <property type="entry name" value="BLR6921 PROTEIN"/>
    <property type="match status" value="1"/>
</dbReference>
<dbReference type="EMBL" id="CP083239">
    <property type="protein sequence ID" value="UOK72522.1"/>
    <property type="molecule type" value="Genomic_DNA"/>
</dbReference>
<feature type="transmembrane region" description="Helical" evidence="7">
    <location>
        <begin position="64"/>
        <end position="82"/>
    </location>
</feature>
<keyword evidence="3" id="KW-1003">Cell membrane</keyword>
<dbReference type="PANTHER" id="PTHR42718">
    <property type="entry name" value="MAJOR FACILITATOR SUPERFAMILY MULTIDRUG TRANSPORTER MFSC"/>
    <property type="match status" value="1"/>
</dbReference>
<keyword evidence="2" id="KW-0813">Transport</keyword>
<dbReference type="CDD" id="cd17321">
    <property type="entry name" value="MFS_MMR_MDR_like"/>
    <property type="match status" value="1"/>
</dbReference>
<dbReference type="InterPro" id="IPR036259">
    <property type="entry name" value="MFS_trans_sf"/>
</dbReference>
<evidence type="ECO:0000313" key="10">
    <source>
        <dbReference type="Proteomes" id="UP000831684"/>
    </source>
</evidence>
<feature type="domain" description="Major facilitator superfamily (MFS) profile" evidence="8">
    <location>
        <begin position="28"/>
        <end position="485"/>
    </location>
</feature>
<dbReference type="PRINTS" id="PR01036">
    <property type="entry name" value="TCRTETB"/>
</dbReference>
<dbReference type="GO" id="GO:0022857">
    <property type="term" value="F:transmembrane transporter activity"/>
    <property type="evidence" value="ECO:0007669"/>
    <property type="project" value="InterPro"/>
</dbReference>
<feature type="transmembrane region" description="Helical" evidence="7">
    <location>
        <begin position="26"/>
        <end position="52"/>
    </location>
</feature>
<feature type="transmembrane region" description="Helical" evidence="7">
    <location>
        <begin position="239"/>
        <end position="260"/>
    </location>
</feature>
<dbReference type="RefSeq" id="WP_244450219.1">
    <property type="nucleotide sequence ID" value="NZ_CP083239.1"/>
</dbReference>
<evidence type="ECO:0000256" key="7">
    <source>
        <dbReference type="SAM" id="Phobius"/>
    </source>
</evidence>